<dbReference type="AlphaFoldDB" id="A0A8H5USJ4"/>
<dbReference type="InterPro" id="IPR029069">
    <property type="entry name" value="HotDog_dom_sf"/>
</dbReference>
<organism evidence="1 2">
    <name type="scientific">Fusarium pseudocircinatum</name>
    <dbReference type="NCBI Taxonomy" id="56676"/>
    <lineage>
        <taxon>Eukaryota</taxon>
        <taxon>Fungi</taxon>
        <taxon>Dikarya</taxon>
        <taxon>Ascomycota</taxon>
        <taxon>Pezizomycotina</taxon>
        <taxon>Sordariomycetes</taxon>
        <taxon>Hypocreomycetidae</taxon>
        <taxon>Hypocreales</taxon>
        <taxon>Nectriaceae</taxon>
        <taxon>Fusarium</taxon>
        <taxon>Fusarium fujikuroi species complex</taxon>
    </lineage>
</organism>
<gene>
    <name evidence="1" type="ORF">FPCIR_3372</name>
</gene>
<dbReference type="Pfam" id="PF13279">
    <property type="entry name" value="4HBT_2"/>
    <property type="match status" value="1"/>
</dbReference>
<accession>A0A8H5USJ4</accession>
<name>A0A8H5USJ4_9HYPO</name>
<dbReference type="Gene3D" id="3.10.129.10">
    <property type="entry name" value="Hotdog Thioesterase"/>
    <property type="match status" value="1"/>
</dbReference>
<proteinExistence type="predicted"/>
<keyword evidence="2" id="KW-1185">Reference proteome</keyword>
<evidence type="ECO:0008006" key="3">
    <source>
        <dbReference type="Google" id="ProtNLM"/>
    </source>
</evidence>
<evidence type="ECO:0000313" key="2">
    <source>
        <dbReference type="Proteomes" id="UP000546213"/>
    </source>
</evidence>
<sequence>MLPTRWSKTCRFPAPWTGIQCNQDINGNPSLAKAILARKLADRRNGIPSGPDRNIEFNKGAMITSNKRPEITVFDISLMFHLQLPSMPGSDKTFAPLKATDYFSPYHRAGAPKSSQLSDQDDPYAALRAKALAALEAQGFEANTMVERGVTWAEDQDPFGHVAHSQYLHFFGICWQRVMESYDEFLSKQEYEDMIKGKSVIPVVHKYEILLKRQVRYPDSLIVANREEKFTPNHNIGTTVLFSLQQQAVVAQVTGSITYINAKTGRPIDIRTVSDGWAKLYDGFTRKVETATALLKKWEEDHPPKTKTKL</sequence>
<dbReference type="Proteomes" id="UP000546213">
    <property type="component" value="Unassembled WGS sequence"/>
</dbReference>
<dbReference type="SUPFAM" id="SSF54637">
    <property type="entry name" value="Thioesterase/thiol ester dehydrase-isomerase"/>
    <property type="match status" value="1"/>
</dbReference>
<dbReference type="EMBL" id="JAAOAS010000072">
    <property type="protein sequence ID" value="KAF5597796.1"/>
    <property type="molecule type" value="Genomic_DNA"/>
</dbReference>
<reference evidence="1 2" key="1">
    <citation type="submission" date="2020-05" db="EMBL/GenBank/DDBJ databases">
        <title>Identification and distribution of gene clusters putatively required for synthesis of sphingolipid metabolism inhibitors in phylogenetically diverse species of the filamentous fungus Fusarium.</title>
        <authorList>
            <person name="Kim H.-S."/>
            <person name="Busman M."/>
            <person name="Brown D.W."/>
            <person name="Divon H."/>
            <person name="Uhlig S."/>
            <person name="Proctor R.H."/>
        </authorList>
    </citation>
    <scope>NUCLEOTIDE SEQUENCE [LARGE SCALE GENOMIC DNA]</scope>
    <source>
        <strain evidence="1 2">NRRL 36939</strain>
    </source>
</reference>
<dbReference type="OrthoDB" id="5538558at2759"/>
<comment type="caution">
    <text evidence="1">The sequence shown here is derived from an EMBL/GenBank/DDBJ whole genome shotgun (WGS) entry which is preliminary data.</text>
</comment>
<protein>
    <recommendedName>
        <fullName evidence="3">Thioesterase</fullName>
    </recommendedName>
</protein>
<evidence type="ECO:0000313" key="1">
    <source>
        <dbReference type="EMBL" id="KAF5597796.1"/>
    </source>
</evidence>